<keyword evidence="7" id="KW-0460">Magnesium</keyword>
<evidence type="ECO:0000256" key="3">
    <source>
        <dbReference type="ARBA" id="ARBA00022723"/>
    </source>
</evidence>
<keyword evidence="2" id="KW-0808">Transferase</keyword>
<accession>A0A8U0WKL4</accession>
<dbReference type="InterPro" id="IPR000705">
    <property type="entry name" value="Galactokinase"/>
</dbReference>
<protein>
    <submittedName>
        <fullName evidence="13">Galactokinase-like</fullName>
    </submittedName>
</protein>
<dbReference type="InterPro" id="IPR014721">
    <property type="entry name" value="Ribsml_uS5_D2-typ_fold_subgr"/>
</dbReference>
<dbReference type="FunFam" id="3.30.70.890:FF:000001">
    <property type="entry name" value="Galactokinase"/>
    <property type="match status" value="1"/>
</dbReference>
<dbReference type="PROSITE" id="PS00106">
    <property type="entry name" value="GALACTOKINASE"/>
    <property type="match status" value="1"/>
</dbReference>
<evidence type="ECO:0000313" key="13">
    <source>
        <dbReference type="RefSeq" id="XP_037885648.1"/>
    </source>
</evidence>
<dbReference type="InterPro" id="IPR006204">
    <property type="entry name" value="GHMP_kinase_N_dom"/>
</dbReference>
<dbReference type="InterPro" id="IPR006206">
    <property type="entry name" value="Mevalonate/galactokinase"/>
</dbReference>
<keyword evidence="12" id="KW-1185">Reference proteome</keyword>
<comment type="similarity">
    <text evidence="1">Belongs to the GHMP kinase family. GalK subfamily.</text>
</comment>
<gene>
    <name evidence="13" type="primary">LOC119635126</name>
</gene>
<reference evidence="13" key="1">
    <citation type="submission" date="2025-08" db="UniProtKB">
        <authorList>
            <consortium name="RefSeq"/>
        </authorList>
    </citation>
    <scope>IDENTIFICATION</scope>
    <source>
        <tissue evidence="13">Whole body pupa</tissue>
    </source>
</reference>
<dbReference type="RefSeq" id="XP_037885648.1">
    <property type="nucleotide sequence ID" value="XM_038029720.1"/>
</dbReference>
<dbReference type="Pfam" id="PF10509">
    <property type="entry name" value="GalKase_gal_bdg"/>
    <property type="match status" value="1"/>
</dbReference>
<evidence type="ECO:0000313" key="12">
    <source>
        <dbReference type="Proteomes" id="UP000092443"/>
    </source>
</evidence>
<proteinExistence type="inferred from homology"/>
<dbReference type="InterPro" id="IPR006203">
    <property type="entry name" value="GHMP_knse_ATP-bd_CS"/>
</dbReference>
<evidence type="ECO:0000259" key="9">
    <source>
        <dbReference type="Pfam" id="PF00288"/>
    </source>
</evidence>
<dbReference type="InterPro" id="IPR019539">
    <property type="entry name" value="GalKase_N"/>
</dbReference>
<dbReference type="PRINTS" id="PR00959">
    <property type="entry name" value="MEVGALKINASE"/>
</dbReference>
<feature type="domain" description="GHMP kinase N-terminal" evidence="9">
    <location>
        <begin position="116"/>
        <end position="206"/>
    </location>
</feature>
<dbReference type="GO" id="GO:0005829">
    <property type="term" value="C:cytosol"/>
    <property type="evidence" value="ECO:0007669"/>
    <property type="project" value="TreeGrafter"/>
</dbReference>
<sequence>MSSSLSSNISKQQIKQLPTLEELLQTAKETFRQNFGVEPELACCAPGRVNLIGEHVDYNDGFVLPMALPMVTLIVGGQRVGNDVDLITCCTDVDEPKRVKFRLFSLKPSEKPKWSNYVKGVIHYFMEDHGEMPFGFNAVIVSNVPVGAGLSSSAAIEVATLTFLEHFTGHKLPNDAKRALICKAAEHNFAEMPCGIMDQTISLCGKKDCALLIDCCSLEMFQIPFVAGEKDLVVLICNSDVRHELSDSEYPTRRKQCLQALNIMALKSYRDATDEGNLSALKANHCDEVLLKRARHVITEIKRAQEAAIALKAHDFKKMGELMTKSHMSLRDDFQVSCPELDVLVDAAINCPGVLGSRMTGGGFGGCTVTLVQRNALDNVITAIYENFIKKFNKNAAERIEFYICTPSEGAKKLSL</sequence>
<evidence type="ECO:0000256" key="1">
    <source>
        <dbReference type="ARBA" id="ARBA00006566"/>
    </source>
</evidence>
<dbReference type="Pfam" id="PF08544">
    <property type="entry name" value="GHMP_kinases_C"/>
    <property type="match status" value="1"/>
</dbReference>
<dbReference type="InterPro" id="IPR019741">
    <property type="entry name" value="Galactokinase_CS"/>
</dbReference>
<evidence type="ECO:0000259" key="10">
    <source>
        <dbReference type="Pfam" id="PF08544"/>
    </source>
</evidence>
<dbReference type="NCBIfam" id="TIGR00131">
    <property type="entry name" value="gal_kin"/>
    <property type="match status" value="1"/>
</dbReference>
<dbReference type="PIRSF" id="PIRSF000530">
    <property type="entry name" value="Galactokinase"/>
    <property type="match status" value="1"/>
</dbReference>
<dbReference type="Gene3D" id="3.30.70.890">
    <property type="entry name" value="GHMP kinase, C-terminal domain"/>
    <property type="match status" value="1"/>
</dbReference>
<dbReference type="AlphaFoldDB" id="A0A8U0WKL4"/>
<dbReference type="GeneID" id="119635126"/>
<evidence type="ECO:0000256" key="6">
    <source>
        <dbReference type="ARBA" id="ARBA00022840"/>
    </source>
</evidence>
<evidence type="ECO:0000256" key="7">
    <source>
        <dbReference type="ARBA" id="ARBA00022842"/>
    </source>
</evidence>
<dbReference type="KEGG" id="gfs:119635126"/>
<dbReference type="InterPro" id="IPR013750">
    <property type="entry name" value="GHMP_kinase_C_dom"/>
</dbReference>
<dbReference type="Pfam" id="PF00288">
    <property type="entry name" value="GHMP_kinases_N"/>
    <property type="match status" value="1"/>
</dbReference>
<evidence type="ECO:0000256" key="4">
    <source>
        <dbReference type="ARBA" id="ARBA00022741"/>
    </source>
</evidence>
<evidence type="ECO:0000259" key="11">
    <source>
        <dbReference type="Pfam" id="PF10509"/>
    </source>
</evidence>
<name>A0A8U0WKL4_9MUSC</name>
<dbReference type="FunFam" id="3.30.230.10:FF:000040">
    <property type="entry name" value="Galactokinase 1"/>
    <property type="match status" value="1"/>
</dbReference>
<dbReference type="GO" id="GO:0005524">
    <property type="term" value="F:ATP binding"/>
    <property type="evidence" value="ECO:0007669"/>
    <property type="project" value="UniProtKB-KW"/>
</dbReference>
<keyword evidence="5" id="KW-0418">Kinase</keyword>
<evidence type="ECO:0000256" key="5">
    <source>
        <dbReference type="ARBA" id="ARBA00022777"/>
    </source>
</evidence>
<dbReference type="PRINTS" id="PR00473">
    <property type="entry name" value="GALCTOKINASE"/>
</dbReference>
<dbReference type="GO" id="GO:0006012">
    <property type="term" value="P:galactose metabolic process"/>
    <property type="evidence" value="ECO:0007669"/>
    <property type="project" value="InterPro"/>
</dbReference>
<evidence type="ECO:0000256" key="2">
    <source>
        <dbReference type="ARBA" id="ARBA00022679"/>
    </source>
</evidence>
<dbReference type="SUPFAM" id="SSF55060">
    <property type="entry name" value="GHMP Kinase, C-terminal domain"/>
    <property type="match status" value="1"/>
</dbReference>
<feature type="domain" description="Galactokinase N-terminal" evidence="11">
    <location>
        <begin position="29"/>
        <end position="76"/>
    </location>
</feature>
<dbReference type="GO" id="GO:0046872">
    <property type="term" value="F:metal ion binding"/>
    <property type="evidence" value="ECO:0007669"/>
    <property type="project" value="UniProtKB-KW"/>
</dbReference>
<keyword evidence="8" id="KW-0119">Carbohydrate metabolism</keyword>
<keyword evidence="4" id="KW-0547">Nucleotide-binding</keyword>
<dbReference type="InterPro" id="IPR020568">
    <property type="entry name" value="Ribosomal_Su5_D2-typ_SF"/>
</dbReference>
<keyword evidence="3" id="KW-0479">Metal-binding</keyword>
<dbReference type="InterPro" id="IPR036554">
    <property type="entry name" value="GHMP_kinase_C_sf"/>
</dbReference>
<dbReference type="PANTHER" id="PTHR10457:SF7">
    <property type="entry name" value="GALACTOKINASE-RELATED"/>
    <property type="match status" value="1"/>
</dbReference>
<dbReference type="PANTHER" id="PTHR10457">
    <property type="entry name" value="MEVALONATE KINASE/GALACTOKINASE"/>
    <property type="match status" value="1"/>
</dbReference>
<dbReference type="GO" id="GO:0004335">
    <property type="term" value="F:galactokinase activity"/>
    <property type="evidence" value="ECO:0007669"/>
    <property type="project" value="InterPro"/>
</dbReference>
<dbReference type="Gene3D" id="3.30.230.10">
    <property type="match status" value="1"/>
</dbReference>
<feature type="domain" description="GHMP kinase C-terminal" evidence="10">
    <location>
        <begin position="309"/>
        <end position="389"/>
    </location>
</feature>
<organism evidence="12 13">
    <name type="scientific">Glossina fuscipes</name>
    <dbReference type="NCBI Taxonomy" id="7396"/>
    <lineage>
        <taxon>Eukaryota</taxon>
        <taxon>Metazoa</taxon>
        <taxon>Ecdysozoa</taxon>
        <taxon>Arthropoda</taxon>
        <taxon>Hexapoda</taxon>
        <taxon>Insecta</taxon>
        <taxon>Pterygota</taxon>
        <taxon>Neoptera</taxon>
        <taxon>Endopterygota</taxon>
        <taxon>Diptera</taxon>
        <taxon>Brachycera</taxon>
        <taxon>Muscomorpha</taxon>
        <taxon>Hippoboscoidea</taxon>
        <taxon>Glossinidae</taxon>
        <taxon>Glossina</taxon>
    </lineage>
</organism>
<keyword evidence="6" id="KW-0067">ATP-binding</keyword>
<dbReference type="Proteomes" id="UP000092443">
    <property type="component" value="Unplaced"/>
</dbReference>
<dbReference type="PROSITE" id="PS00627">
    <property type="entry name" value="GHMP_KINASES_ATP"/>
    <property type="match status" value="1"/>
</dbReference>
<dbReference type="SUPFAM" id="SSF54211">
    <property type="entry name" value="Ribosomal protein S5 domain 2-like"/>
    <property type="match status" value="1"/>
</dbReference>
<evidence type="ECO:0000256" key="8">
    <source>
        <dbReference type="ARBA" id="ARBA00023277"/>
    </source>
</evidence>